<accession>A0ACC0XGN9</accession>
<reference evidence="2" key="1">
    <citation type="journal article" date="2023" name="G3 (Bethesda)">
        <title>Genome assembly and association tests identify interacting loci associated with vigor, precocity, and sex in interspecific pistachio rootstocks.</title>
        <authorList>
            <person name="Palmer W."/>
            <person name="Jacygrad E."/>
            <person name="Sagayaradj S."/>
            <person name="Cavanaugh K."/>
            <person name="Han R."/>
            <person name="Bertier L."/>
            <person name="Beede B."/>
            <person name="Kafkas S."/>
            <person name="Golino D."/>
            <person name="Preece J."/>
            <person name="Michelmore R."/>
        </authorList>
    </citation>
    <scope>NUCLEOTIDE SEQUENCE [LARGE SCALE GENOMIC DNA]</scope>
</reference>
<dbReference type="Proteomes" id="UP001163603">
    <property type="component" value="Chromosome 12"/>
</dbReference>
<dbReference type="EMBL" id="CM047747">
    <property type="protein sequence ID" value="KAJ0017539.1"/>
    <property type="molecule type" value="Genomic_DNA"/>
</dbReference>
<name>A0ACC0XGN9_9ROSI</name>
<evidence type="ECO:0000313" key="1">
    <source>
        <dbReference type="EMBL" id="KAJ0017539.1"/>
    </source>
</evidence>
<keyword evidence="2" id="KW-1185">Reference proteome</keyword>
<gene>
    <name evidence="1" type="ORF">Pint_10423</name>
</gene>
<evidence type="ECO:0000313" key="2">
    <source>
        <dbReference type="Proteomes" id="UP001163603"/>
    </source>
</evidence>
<organism evidence="1 2">
    <name type="scientific">Pistacia integerrima</name>
    <dbReference type="NCBI Taxonomy" id="434235"/>
    <lineage>
        <taxon>Eukaryota</taxon>
        <taxon>Viridiplantae</taxon>
        <taxon>Streptophyta</taxon>
        <taxon>Embryophyta</taxon>
        <taxon>Tracheophyta</taxon>
        <taxon>Spermatophyta</taxon>
        <taxon>Magnoliopsida</taxon>
        <taxon>eudicotyledons</taxon>
        <taxon>Gunneridae</taxon>
        <taxon>Pentapetalae</taxon>
        <taxon>rosids</taxon>
        <taxon>malvids</taxon>
        <taxon>Sapindales</taxon>
        <taxon>Anacardiaceae</taxon>
        <taxon>Pistacia</taxon>
    </lineage>
</organism>
<proteinExistence type="predicted"/>
<sequence>MDDGGENISWVGNLFQKLEDLYLEVDVAVREEIRNVENNLQTIGANVVNFYRDMVLDEPLQSSEDVVVEEAADDSIDILVSDASNLRNDEVHHEEETKKEVAHDIGYLVSYTSEMGTDEDHYEEDTEEEDDASGEDNDDEYSKEDTEEEADDASEIVTDEEDTDVSDIETYKYNSEEVREEEALYDNDVLGPGALKTVFNEGRGKVLLEFHKLISSASVEPTDEAQYDSSLQQKVDSGVYAEENLAEKKDSSESMKIDENKDMTDRTEFEITGKIEEKGMLRLSRKKLMKLFGVTVEIPDDEFCDSEWVIV</sequence>
<comment type="caution">
    <text evidence="1">The sequence shown here is derived from an EMBL/GenBank/DDBJ whole genome shotgun (WGS) entry which is preliminary data.</text>
</comment>
<protein>
    <submittedName>
        <fullName evidence="1">Uncharacterized protein</fullName>
    </submittedName>
</protein>